<feature type="transmembrane region" description="Helical" evidence="1">
    <location>
        <begin position="301"/>
        <end position="318"/>
    </location>
</feature>
<evidence type="ECO:0000313" key="4">
    <source>
        <dbReference type="Proteomes" id="UP001324115"/>
    </source>
</evidence>
<keyword evidence="1" id="KW-0472">Membrane</keyword>
<name>A0AAN7FEX2_QUERU</name>
<dbReference type="Pfam" id="PF13968">
    <property type="entry name" value="DUF4220"/>
    <property type="match status" value="1"/>
</dbReference>
<dbReference type="InterPro" id="IPR007658">
    <property type="entry name" value="DUF594"/>
</dbReference>
<protein>
    <recommendedName>
        <fullName evidence="2">DUF4220 domain-containing protein</fullName>
    </recommendedName>
</protein>
<sequence>MLSLILKFIKNAWNKWNITGFVLLGLVLQTFLLFTASLRKKTASKWVIWPIWSVYLLADWAASFAVGLILDYEKRYTSGPMDDNGLLLVLWTPFLLLFVGGQDRISSFAIEDNEFWLRHLIWLILQVFTTGYVFIRSLSKNRLWIPTLLLFLAAIIRYAERTSAMYLASSDSLGISVLREPDPGADYEKLMNAYSSSKNNNLPTYIVSVPHKESRDLENNTFKEGDLENQELVQYAYHFSNIYKALIVNLMFTSREHKESREFFSKRNAEETLRVLEIELNFFYDVLHTKVVVTHSKLGKISWYISLGLVVAALSLFLKEEKKDFKSSDVRVTYTLFFGALGLDMVNLLTWTFSDWTFASLESSKKDYCLANILSKFLINKVIGLKMSRWKGGRESEKPVWATTFIFKRWSASLSQFNFIDYCLKKSPKRMNEAHMMTNIGDKISTFFRYIGDKIFTYLCIKDYLDQKINDMILTRYVSHKPLPKKLWDLIFTELRQKSEFADDPEMAKEISSARGEWALACVDINIDCSRLMPYVNDVAYDESLLLWHIATELCYNKEMDKNDDENDGHRALSRYLSHYMLYLLYQLPGMMSEVPGIAKLRFKDTCAEAKRFFSKRKPEDIKNKMEPGDLKLACLQILAVNTDVKPVDVKGDRSKSVLFDACILAKEIEKLGEKKWMVMTKVWVELLSYAASRSRANAHVQRLSQGGELLTFVWLLMAHFGLREHALVKTRARKLMIGK</sequence>
<feature type="transmembrane region" description="Helical" evidence="1">
    <location>
        <begin position="49"/>
        <end position="72"/>
    </location>
</feature>
<dbReference type="AlphaFoldDB" id="A0AAN7FEX2"/>
<accession>A0AAN7FEX2</accession>
<comment type="caution">
    <text evidence="3">The sequence shown here is derived from an EMBL/GenBank/DDBJ whole genome shotgun (WGS) entry which is preliminary data.</text>
</comment>
<proteinExistence type="predicted"/>
<keyword evidence="4" id="KW-1185">Reference proteome</keyword>
<dbReference type="EMBL" id="JAXUIC010000004">
    <property type="protein sequence ID" value="KAK4591978.1"/>
    <property type="molecule type" value="Genomic_DNA"/>
</dbReference>
<reference evidence="3 4" key="1">
    <citation type="journal article" date="2023" name="G3 (Bethesda)">
        <title>A haplotype-resolved chromosome-scale genome for Quercus rubra L. provides insights into the genetics of adaptive traits for red oak species.</title>
        <authorList>
            <person name="Kapoor B."/>
            <person name="Jenkins J."/>
            <person name="Schmutz J."/>
            <person name="Zhebentyayeva T."/>
            <person name="Kuelheim C."/>
            <person name="Coggeshall M."/>
            <person name="Heim C."/>
            <person name="Lasky J.R."/>
            <person name="Leites L."/>
            <person name="Islam-Faridi N."/>
            <person name="Romero-Severson J."/>
            <person name="DeLeo V.L."/>
            <person name="Lucas S.M."/>
            <person name="Lazic D."/>
            <person name="Gailing O."/>
            <person name="Carlson J."/>
            <person name="Staton M."/>
        </authorList>
    </citation>
    <scope>NUCLEOTIDE SEQUENCE [LARGE SCALE GENOMIC DNA]</scope>
    <source>
        <strain evidence="3">Pseudo-F2</strain>
    </source>
</reference>
<organism evidence="3 4">
    <name type="scientific">Quercus rubra</name>
    <name type="common">Northern red oak</name>
    <name type="synonym">Quercus borealis</name>
    <dbReference type="NCBI Taxonomy" id="3512"/>
    <lineage>
        <taxon>Eukaryota</taxon>
        <taxon>Viridiplantae</taxon>
        <taxon>Streptophyta</taxon>
        <taxon>Embryophyta</taxon>
        <taxon>Tracheophyta</taxon>
        <taxon>Spermatophyta</taxon>
        <taxon>Magnoliopsida</taxon>
        <taxon>eudicotyledons</taxon>
        <taxon>Gunneridae</taxon>
        <taxon>Pentapetalae</taxon>
        <taxon>rosids</taxon>
        <taxon>fabids</taxon>
        <taxon>Fagales</taxon>
        <taxon>Fagaceae</taxon>
        <taxon>Quercus</taxon>
    </lineage>
</organism>
<keyword evidence="1" id="KW-0812">Transmembrane</keyword>
<evidence type="ECO:0000313" key="3">
    <source>
        <dbReference type="EMBL" id="KAK4591978.1"/>
    </source>
</evidence>
<evidence type="ECO:0000256" key="1">
    <source>
        <dbReference type="SAM" id="Phobius"/>
    </source>
</evidence>
<feature type="domain" description="DUF4220" evidence="2">
    <location>
        <begin position="52"/>
        <end position="422"/>
    </location>
</feature>
<gene>
    <name evidence="3" type="ORF">RGQ29_016448</name>
</gene>
<dbReference type="Pfam" id="PF04578">
    <property type="entry name" value="DUF594"/>
    <property type="match status" value="1"/>
</dbReference>
<dbReference type="InterPro" id="IPR025315">
    <property type="entry name" value="DUF4220"/>
</dbReference>
<keyword evidence="1" id="KW-1133">Transmembrane helix</keyword>
<dbReference type="Proteomes" id="UP001324115">
    <property type="component" value="Unassembled WGS sequence"/>
</dbReference>
<feature type="transmembrane region" description="Helical" evidence="1">
    <location>
        <begin position="84"/>
        <end position="101"/>
    </location>
</feature>
<feature type="transmembrane region" description="Helical" evidence="1">
    <location>
        <begin position="116"/>
        <end position="135"/>
    </location>
</feature>
<dbReference type="PANTHER" id="PTHR31325">
    <property type="entry name" value="OS01G0798800 PROTEIN-RELATED"/>
    <property type="match status" value="1"/>
</dbReference>
<feature type="transmembrane region" description="Helical" evidence="1">
    <location>
        <begin position="142"/>
        <end position="159"/>
    </location>
</feature>
<feature type="transmembrane region" description="Helical" evidence="1">
    <location>
        <begin position="330"/>
        <end position="353"/>
    </location>
</feature>
<evidence type="ECO:0000259" key="2">
    <source>
        <dbReference type="Pfam" id="PF13968"/>
    </source>
</evidence>